<comment type="subcellular location">
    <subcellularLocation>
        <location evidence="6">Cytoplasm</location>
    </subcellularLocation>
    <subcellularLocation>
        <location evidence="6">Nucleus</location>
        <location evidence="6">Nucleolus</location>
    </subcellularLocation>
</comment>
<feature type="compositionally biased region" description="Basic and acidic residues" evidence="7">
    <location>
        <begin position="9"/>
        <end position="23"/>
    </location>
</feature>
<keyword evidence="5 6" id="KW-0539">Nucleus</keyword>
<dbReference type="InterPro" id="IPR043141">
    <property type="entry name" value="Ribosomal_uL10-like_sf"/>
</dbReference>
<reference evidence="9" key="2">
    <citation type="submission" date="2021-02" db="EMBL/GenBank/DDBJ databases">
        <title>Aspergillus puulaauensis MK2 genome sequence.</title>
        <authorList>
            <person name="Futagami T."/>
            <person name="Mori K."/>
            <person name="Kadooka C."/>
            <person name="Tanaka T."/>
        </authorList>
    </citation>
    <scope>NUCLEOTIDE SEQUENCE</scope>
    <source>
        <strain evidence="9">MK2</strain>
    </source>
</reference>
<dbReference type="Pfam" id="PF17777">
    <property type="entry name" value="RL10P_insert"/>
    <property type="match status" value="1"/>
</dbReference>
<dbReference type="GO" id="GO:0005737">
    <property type="term" value="C:cytoplasm"/>
    <property type="evidence" value="ECO:0007669"/>
    <property type="project" value="UniProtKB-SubCell"/>
</dbReference>
<evidence type="ECO:0000259" key="8">
    <source>
        <dbReference type="Pfam" id="PF17777"/>
    </source>
</evidence>
<proteinExistence type="inferred from homology"/>
<dbReference type="GeneID" id="64969396"/>
<evidence type="ECO:0000256" key="7">
    <source>
        <dbReference type="SAM" id="MobiDB-lite"/>
    </source>
</evidence>
<dbReference type="InterPro" id="IPR001790">
    <property type="entry name" value="Ribosomal_uL10"/>
</dbReference>
<dbReference type="GO" id="GO:0030687">
    <property type="term" value="C:preribosome, large subunit precursor"/>
    <property type="evidence" value="ECO:0007669"/>
    <property type="project" value="TreeGrafter"/>
</dbReference>
<organism evidence="9 10">
    <name type="scientific">Aspergillus puulaauensis</name>
    <dbReference type="NCBI Taxonomy" id="1220207"/>
    <lineage>
        <taxon>Eukaryota</taxon>
        <taxon>Fungi</taxon>
        <taxon>Dikarya</taxon>
        <taxon>Ascomycota</taxon>
        <taxon>Pezizomycotina</taxon>
        <taxon>Eurotiomycetes</taxon>
        <taxon>Eurotiomycetidae</taxon>
        <taxon>Eurotiales</taxon>
        <taxon>Aspergillaceae</taxon>
        <taxon>Aspergillus</taxon>
    </lineage>
</organism>
<dbReference type="AlphaFoldDB" id="A0A7R8AHT1"/>
<dbReference type="GO" id="GO:0006364">
    <property type="term" value="P:rRNA processing"/>
    <property type="evidence" value="ECO:0007669"/>
    <property type="project" value="TreeGrafter"/>
</dbReference>
<keyword evidence="4 6" id="KW-0963">Cytoplasm</keyword>
<dbReference type="GO" id="GO:0000027">
    <property type="term" value="P:ribosomal large subunit assembly"/>
    <property type="evidence" value="ECO:0007669"/>
    <property type="project" value="InterPro"/>
</dbReference>
<name>A0A7R8AHT1_9EURO</name>
<accession>A0A7R8AHT1</accession>
<evidence type="ECO:0000256" key="2">
    <source>
        <dbReference type="ARBA" id="ARBA00008889"/>
    </source>
</evidence>
<evidence type="ECO:0000256" key="5">
    <source>
        <dbReference type="ARBA" id="ARBA00023242"/>
    </source>
</evidence>
<dbReference type="PANTHER" id="PTHR45841:SF1">
    <property type="entry name" value="MRNA TURNOVER PROTEIN 4 HOMOLOG"/>
    <property type="match status" value="1"/>
</dbReference>
<dbReference type="GO" id="GO:0000956">
    <property type="term" value="P:nuclear-transcribed mRNA catabolic process"/>
    <property type="evidence" value="ECO:0007669"/>
    <property type="project" value="TreeGrafter"/>
</dbReference>
<dbReference type="Proteomes" id="UP000654913">
    <property type="component" value="Chromosome 1"/>
</dbReference>
<dbReference type="Pfam" id="PF00466">
    <property type="entry name" value="Ribosomal_L10"/>
    <property type="match status" value="1"/>
</dbReference>
<dbReference type="EMBL" id="AP024443">
    <property type="protein sequence ID" value="BCS19391.1"/>
    <property type="molecule type" value="Genomic_DNA"/>
</dbReference>
<evidence type="ECO:0000256" key="4">
    <source>
        <dbReference type="ARBA" id="ARBA00022490"/>
    </source>
</evidence>
<evidence type="ECO:0000256" key="3">
    <source>
        <dbReference type="ARBA" id="ARBA00011117"/>
    </source>
</evidence>
<evidence type="ECO:0000313" key="9">
    <source>
        <dbReference type="EMBL" id="BCS19391.1"/>
    </source>
</evidence>
<feature type="region of interest" description="Disordered" evidence="7">
    <location>
        <begin position="1"/>
        <end position="23"/>
    </location>
</feature>
<dbReference type="InterPro" id="IPR033867">
    <property type="entry name" value="Mrt4"/>
</dbReference>
<evidence type="ECO:0000256" key="6">
    <source>
        <dbReference type="RuleBase" id="RU364039"/>
    </source>
</evidence>
<dbReference type="Gene3D" id="3.90.105.20">
    <property type="match status" value="1"/>
</dbReference>
<comment type="similarity">
    <text evidence="2 6">Belongs to the universal ribosomal protein uL10 family.</text>
</comment>
<evidence type="ECO:0000256" key="1">
    <source>
        <dbReference type="ARBA" id="ARBA00004046"/>
    </source>
</evidence>
<dbReference type="SUPFAM" id="SSF160369">
    <property type="entry name" value="Ribosomal protein L10-like"/>
    <property type="match status" value="1"/>
</dbReference>
<protein>
    <recommendedName>
        <fullName evidence="6">Ribosome assembly factor mrt4</fullName>
    </recommendedName>
</protein>
<dbReference type="FunFam" id="3.90.105.20:FF:000003">
    <property type="entry name" value="Ribosome assembly factor mrt4"/>
    <property type="match status" value="1"/>
</dbReference>
<comment type="subunit">
    <text evidence="3 6">Associates with the pre-60S ribosomal particle.</text>
</comment>
<dbReference type="GO" id="GO:0005730">
    <property type="term" value="C:nucleolus"/>
    <property type="evidence" value="ECO:0007669"/>
    <property type="project" value="UniProtKB-SubCell"/>
</dbReference>
<reference evidence="9" key="1">
    <citation type="submission" date="2021-01" db="EMBL/GenBank/DDBJ databases">
        <authorList>
            <consortium name="Aspergillus puulaauensis MK2 genome sequencing consortium"/>
            <person name="Kazuki M."/>
            <person name="Futagami T."/>
        </authorList>
    </citation>
    <scope>NUCLEOTIDE SEQUENCE</scope>
    <source>
        <strain evidence="9">MK2</strain>
    </source>
</reference>
<dbReference type="CDD" id="cd05796">
    <property type="entry name" value="Ribosomal_P0_like"/>
    <property type="match status" value="1"/>
</dbReference>
<dbReference type="Gene3D" id="3.30.70.1730">
    <property type="match status" value="1"/>
</dbReference>
<dbReference type="GO" id="GO:0003723">
    <property type="term" value="F:RNA binding"/>
    <property type="evidence" value="ECO:0007669"/>
    <property type="project" value="TreeGrafter"/>
</dbReference>
<dbReference type="InterPro" id="IPR043164">
    <property type="entry name" value="Ribosomal_uL10-like_insert_sf"/>
</dbReference>
<dbReference type="FunFam" id="3.30.70.1730:FF:000005">
    <property type="entry name" value="Ribosome assembly factor mrt4"/>
    <property type="match status" value="1"/>
</dbReference>
<dbReference type="OrthoDB" id="10262308at2759"/>
<keyword evidence="10" id="KW-1185">Reference proteome</keyword>
<dbReference type="RefSeq" id="XP_041551585.1">
    <property type="nucleotide sequence ID" value="XM_041698396.1"/>
</dbReference>
<dbReference type="KEGG" id="apuu:APUU_12219S"/>
<sequence>MPRSKRSKIVHESKTAKKSHKEQTRRLYANIRESVEKYDHLFVFSVDNMRNTYLKDVRTEFGDSRLFFGKTKVMAVALGQNPETEAAENLHLLTPYLTGAVGLLFTSRDPTSVTDYFESFRPMDFARAGTEATRSFSIPAGLVYSRAGEIPASEDEPISHTIEPELRKLGIPTRLIKGKVMLELTGGQDDFPVCKEGDVLDSRQTTLLKMFGVESSEFKVDLKAHWTRETSKVDILAKDEGGMDVE</sequence>
<keyword evidence="6" id="KW-0690">Ribosome biogenesis</keyword>
<comment type="function">
    <text evidence="1 6">Component of the ribosome assembly machinery. Nuclear paralog of the ribosomal protein P0, it binds pre-60S subunits at an early stage of assembly in the nucleolus, and is replaced by P0 in cytoplasmic pre-60S subunits and mature 80S ribosomes.</text>
</comment>
<dbReference type="PANTHER" id="PTHR45841">
    <property type="entry name" value="MRNA TURNOVER PROTEIN 4 MRTO4"/>
    <property type="match status" value="1"/>
</dbReference>
<dbReference type="InterPro" id="IPR051742">
    <property type="entry name" value="Ribosome_Assembly_uL10"/>
</dbReference>
<dbReference type="InterPro" id="IPR040637">
    <property type="entry name" value="Ribosomal_uL10-like_insert"/>
</dbReference>
<gene>
    <name evidence="9" type="primary">MRT4</name>
    <name evidence="9" type="ORF">APUU_12219S</name>
</gene>
<evidence type="ECO:0000313" key="10">
    <source>
        <dbReference type="Proteomes" id="UP000654913"/>
    </source>
</evidence>
<feature type="domain" description="Large ribosomal subunit protein uL10-like insertion" evidence="8">
    <location>
        <begin position="126"/>
        <end position="213"/>
    </location>
</feature>